<name>A0AAU3HZY0_9ACTN</name>
<proteinExistence type="predicted"/>
<reference evidence="3" key="1">
    <citation type="submission" date="2022-10" db="EMBL/GenBank/DDBJ databases">
        <title>The complete genomes of actinobacterial strains from the NBC collection.</title>
        <authorList>
            <person name="Joergensen T.S."/>
            <person name="Alvarez Arevalo M."/>
            <person name="Sterndorff E.B."/>
            <person name="Faurdal D."/>
            <person name="Vuksanovic O."/>
            <person name="Mourched A.-S."/>
            <person name="Charusanti P."/>
            <person name="Shaw S."/>
            <person name="Blin K."/>
            <person name="Weber T."/>
        </authorList>
    </citation>
    <scope>NUCLEOTIDE SEQUENCE</scope>
    <source>
        <strain evidence="3">NBC_01393</strain>
    </source>
</reference>
<keyword evidence="2" id="KW-0472">Membrane</keyword>
<feature type="transmembrane region" description="Helical" evidence="2">
    <location>
        <begin position="138"/>
        <end position="158"/>
    </location>
</feature>
<keyword evidence="2" id="KW-1133">Transmembrane helix</keyword>
<dbReference type="AlphaFoldDB" id="A0AAU3HZY0"/>
<evidence type="ECO:0000256" key="2">
    <source>
        <dbReference type="SAM" id="Phobius"/>
    </source>
</evidence>
<sequence>MTETDVLSGRRPEPASASGREPGAWPASAGTVTAGASSLTRTVPVRPLFNDGPAFDDGPATELLPGAAPDPGRPLPASWKNSGEPSDGHDRHEVTIQLDSASRADGAPGKDVPATADVSDGPVFVDESGRRSRRFRRLGMLVAAACAVYAVVIVATLLSGNSNAPWLPVPGQEEDTPAGQVETSPLPAQSVKPSGTGAPTAPGAVATAADGTTPSPGSTATAGASAEATATSASGDPKPSTSPTKKPNPGVTTKNPDPDPEPTSSADGQPTASAPATTPGSTAAPTESTGTTGSTGAGTGTE</sequence>
<organism evidence="3">
    <name type="scientific">Streptomyces sp. NBC_01393</name>
    <dbReference type="NCBI Taxonomy" id="2903851"/>
    <lineage>
        <taxon>Bacteria</taxon>
        <taxon>Bacillati</taxon>
        <taxon>Actinomycetota</taxon>
        <taxon>Actinomycetes</taxon>
        <taxon>Kitasatosporales</taxon>
        <taxon>Streptomycetaceae</taxon>
        <taxon>Streptomyces</taxon>
    </lineage>
</organism>
<feature type="region of interest" description="Disordered" evidence="1">
    <location>
        <begin position="162"/>
        <end position="302"/>
    </location>
</feature>
<feature type="compositionally biased region" description="Low complexity" evidence="1">
    <location>
        <begin position="193"/>
        <end position="247"/>
    </location>
</feature>
<accession>A0AAU3HZY0</accession>
<evidence type="ECO:0000256" key="1">
    <source>
        <dbReference type="SAM" id="MobiDB-lite"/>
    </source>
</evidence>
<evidence type="ECO:0008006" key="4">
    <source>
        <dbReference type="Google" id="ProtNLM"/>
    </source>
</evidence>
<feature type="compositionally biased region" description="Low complexity" evidence="1">
    <location>
        <begin position="270"/>
        <end position="292"/>
    </location>
</feature>
<dbReference type="EMBL" id="CP109546">
    <property type="protein sequence ID" value="WTZ09805.1"/>
    <property type="molecule type" value="Genomic_DNA"/>
</dbReference>
<gene>
    <name evidence="3" type="ORF">OG699_18505</name>
</gene>
<feature type="compositionally biased region" description="Low complexity" evidence="1">
    <location>
        <begin position="27"/>
        <end position="38"/>
    </location>
</feature>
<keyword evidence="2" id="KW-0812">Transmembrane</keyword>
<protein>
    <recommendedName>
        <fullName evidence="4">Translation initiation factor IF-2</fullName>
    </recommendedName>
</protein>
<evidence type="ECO:0000313" key="3">
    <source>
        <dbReference type="EMBL" id="WTZ09805.1"/>
    </source>
</evidence>
<feature type="region of interest" description="Disordered" evidence="1">
    <location>
        <begin position="1"/>
        <end position="123"/>
    </location>
</feature>
<feature type="compositionally biased region" description="Gly residues" evidence="1">
    <location>
        <begin position="293"/>
        <end position="302"/>
    </location>
</feature>